<dbReference type="RefSeq" id="YP_009119743.1">
    <property type="nucleotide sequence ID" value="NC_026440.1"/>
</dbReference>
<sequence>MYTALEQLIIDIYIRDLVSSPHEWFIAFVGVFVGVALHWNLRSQRFSTWTGACRVAVVAYLCAAIATAACLIMIMISTRPVGYKLYAVVRYLGVTLFVRISVASLINVLVGALVGWISQCVFGVVGAMVATLAKRIAPEHAE</sequence>
<keyword evidence="1" id="KW-1133">Transmembrane helix</keyword>
<organism evidence="2 3">
    <name type="scientific">Pandoravirus inopinatum</name>
    <dbReference type="NCBI Taxonomy" id="1605721"/>
    <lineage>
        <taxon>Viruses</taxon>
        <taxon>Pandoravirus</taxon>
    </lineage>
</organism>
<dbReference type="EMBL" id="KP136319">
    <property type="protein sequence ID" value="AJF97508.1"/>
    <property type="molecule type" value="Genomic_DNA"/>
</dbReference>
<name>A0A0B5IXK6_9VIRU</name>
<keyword evidence="1" id="KW-0472">Membrane</keyword>
<feature type="transmembrane region" description="Helical" evidence="1">
    <location>
        <begin position="24"/>
        <end position="41"/>
    </location>
</feature>
<evidence type="ECO:0000313" key="2">
    <source>
        <dbReference type="EMBL" id="AJF97508.1"/>
    </source>
</evidence>
<keyword evidence="1" id="KW-0812">Transmembrane</keyword>
<feature type="transmembrane region" description="Helical" evidence="1">
    <location>
        <begin position="96"/>
        <end position="125"/>
    </location>
</feature>
<reference evidence="2 3" key="1">
    <citation type="journal article" date="2015" name="Parasitol. Res.">
        <title>Viruses in close associations with free-living amoebae.</title>
        <authorList>
            <person name="Scheid P."/>
        </authorList>
    </citation>
    <scope>NUCLEOTIDE SEQUENCE [LARGE SCALE GENOMIC DNA]</scope>
    <source>
        <strain evidence="2">KlaHel</strain>
    </source>
</reference>
<dbReference type="KEGG" id="vg:23462425"/>
<dbReference type="Proteomes" id="UP000202511">
    <property type="component" value="Segment"/>
</dbReference>
<evidence type="ECO:0000313" key="3">
    <source>
        <dbReference type="Proteomes" id="UP000202511"/>
    </source>
</evidence>
<protein>
    <submittedName>
        <fullName evidence="2">Uncharacterized protein</fullName>
    </submittedName>
</protein>
<accession>A0A0B5IXK6</accession>
<dbReference type="GeneID" id="23462425"/>
<evidence type="ECO:0000256" key="1">
    <source>
        <dbReference type="SAM" id="Phobius"/>
    </source>
</evidence>
<feature type="transmembrane region" description="Helical" evidence="1">
    <location>
        <begin position="53"/>
        <end position="76"/>
    </location>
</feature>
<proteinExistence type="predicted"/>